<evidence type="ECO:0000313" key="2">
    <source>
        <dbReference type="EMBL" id="SVD72107.1"/>
    </source>
</evidence>
<dbReference type="GO" id="GO:0003677">
    <property type="term" value="F:DNA binding"/>
    <property type="evidence" value="ECO:0007669"/>
    <property type="project" value="InterPro"/>
</dbReference>
<dbReference type="EMBL" id="UINC01168859">
    <property type="protein sequence ID" value="SVD72107.1"/>
    <property type="molecule type" value="Genomic_DNA"/>
</dbReference>
<dbReference type="Gene3D" id="3.40.50.1010">
    <property type="entry name" value="5'-nuclease"/>
    <property type="match status" value="1"/>
</dbReference>
<dbReference type="Pfam" id="PF02739">
    <property type="entry name" value="5_3_exonuc_N"/>
    <property type="match status" value="1"/>
</dbReference>
<dbReference type="InterPro" id="IPR029060">
    <property type="entry name" value="PIN-like_dom_sf"/>
</dbReference>
<dbReference type="SUPFAM" id="SSF88723">
    <property type="entry name" value="PIN domain-like"/>
    <property type="match status" value="1"/>
</dbReference>
<reference evidence="2" key="1">
    <citation type="submission" date="2018-05" db="EMBL/GenBank/DDBJ databases">
        <authorList>
            <person name="Lanie J.A."/>
            <person name="Ng W.-L."/>
            <person name="Kazmierczak K.M."/>
            <person name="Andrzejewski T.M."/>
            <person name="Davidsen T.M."/>
            <person name="Wayne K.J."/>
            <person name="Tettelin H."/>
            <person name="Glass J.I."/>
            <person name="Rusch D."/>
            <person name="Podicherti R."/>
            <person name="Tsui H.-C.T."/>
            <person name="Winkler M.E."/>
        </authorList>
    </citation>
    <scope>NUCLEOTIDE SEQUENCE</scope>
</reference>
<dbReference type="InterPro" id="IPR020046">
    <property type="entry name" value="5-3_exonucl_a-hlix_arch_N"/>
</dbReference>
<proteinExistence type="predicted"/>
<protein>
    <recommendedName>
        <fullName evidence="1">5'-3' exonuclease alpha-helical arch N-terminal domain-containing protein</fullName>
    </recommendedName>
</protein>
<evidence type="ECO:0000259" key="1">
    <source>
        <dbReference type="Pfam" id="PF02739"/>
    </source>
</evidence>
<dbReference type="GO" id="GO:0004518">
    <property type="term" value="F:nuclease activity"/>
    <property type="evidence" value="ECO:0007669"/>
    <property type="project" value="UniProtKB-ARBA"/>
</dbReference>
<gene>
    <name evidence="2" type="ORF">METZ01_LOCUS424961</name>
</gene>
<accession>A0A382XLR4</accession>
<feature type="non-terminal residue" evidence="2">
    <location>
        <position position="80"/>
    </location>
</feature>
<sequence>MKVHLVDGTYELFRHYFGAPSHITSEGYEVGATRAVLASMFSLLEQGATHVGIATDHVIPSFRNELYDGYKDGSDIDPEI</sequence>
<organism evidence="2">
    <name type="scientific">marine metagenome</name>
    <dbReference type="NCBI Taxonomy" id="408172"/>
    <lineage>
        <taxon>unclassified sequences</taxon>
        <taxon>metagenomes</taxon>
        <taxon>ecological metagenomes</taxon>
    </lineage>
</organism>
<name>A0A382XLR4_9ZZZZ</name>
<dbReference type="AlphaFoldDB" id="A0A382XLR4"/>
<feature type="domain" description="5'-3' exonuclease alpha-helical arch N-terminal" evidence="1">
    <location>
        <begin position="2"/>
        <end position="73"/>
    </location>
</feature>
<dbReference type="GO" id="GO:0016788">
    <property type="term" value="F:hydrolase activity, acting on ester bonds"/>
    <property type="evidence" value="ECO:0007669"/>
    <property type="project" value="UniProtKB-ARBA"/>
</dbReference>